<sequence>MNNKINTLEQEEDTVKDILKELDITINNNYFRAEKGVRPALHKLFSYSMIYLGYIMKFYYLTFTNDQLILFEAPDSRDAVKENITRIKYEDIEEFTVEKKFIKYYIQFKYDNKQYYFYIDADGAYSFTGLNTSDTNFHSLKERNFMGLLNK</sequence>
<dbReference type="Proteomes" id="UP000198564">
    <property type="component" value="Unassembled WGS sequence"/>
</dbReference>
<dbReference type="EMBL" id="FNYW01000051">
    <property type="protein sequence ID" value="SEJ02317.1"/>
    <property type="molecule type" value="Genomic_DNA"/>
</dbReference>
<proteinExistence type="predicted"/>
<dbReference type="STRING" id="1130080.SAMN04488113_15110"/>
<dbReference type="OrthoDB" id="2165208at2"/>
<organism evidence="3 4">
    <name type="scientific">Alkalibacterium gilvum</name>
    <dbReference type="NCBI Taxonomy" id="1130080"/>
    <lineage>
        <taxon>Bacteria</taxon>
        <taxon>Bacillati</taxon>
        <taxon>Bacillota</taxon>
        <taxon>Bacilli</taxon>
        <taxon>Lactobacillales</taxon>
        <taxon>Carnobacteriaceae</taxon>
        <taxon>Alkalibacterium</taxon>
    </lineage>
</organism>
<evidence type="ECO:0000313" key="4">
    <source>
        <dbReference type="Proteomes" id="UP000198564"/>
    </source>
</evidence>
<protein>
    <recommendedName>
        <fullName evidence="2">YokE-like PH domain-containing protein</fullName>
    </recommendedName>
</protein>
<reference evidence="4" key="1">
    <citation type="submission" date="2016-10" db="EMBL/GenBank/DDBJ databases">
        <authorList>
            <person name="Varghese N."/>
            <person name="Submissions S."/>
        </authorList>
    </citation>
    <scope>NUCLEOTIDE SEQUENCE [LARGE SCALE GENOMIC DNA]</scope>
    <source>
        <strain evidence="4">DSM 25751</strain>
    </source>
</reference>
<evidence type="ECO:0000313" key="3">
    <source>
        <dbReference type="EMBL" id="SEJ02317.1"/>
    </source>
</evidence>
<keyword evidence="1" id="KW-0175">Coiled coil</keyword>
<feature type="coiled-coil region" evidence="1">
    <location>
        <begin position="1"/>
        <end position="28"/>
    </location>
</feature>
<gene>
    <name evidence="3" type="ORF">SAMN04488113_15110</name>
</gene>
<keyword evidence="4" id="KW-1185">Reference proteome</keyword>
<evidence type="ECO:0000259" key="2">
    <source>
        <dbReference type="Pfam" id="PF14470"/>
    </source>
</evidence>
<feature type="domain" description="YokE-like PH" evidence="2">
    <location>
        <begin position="55"/>
        <end position="116"/>
    </location>
</feature>
<dbReference type="InterPro" id="IPR039519">
    <property type="entry name" value="YokE-like_PH"/>
</dbReference>
<dbReference type="AlphaFoldDB" id="A0A1H6VKV0"/>
<accession>A0A1H6VKV0</accession>
<evidence type="ECO:0000256" key="1">
    <source>
        <dbReference type="SAM" id="Coils"/>
    </source>
</evidence>
<dbReference type="RefSeq" id="WP_091636517.1">
    <property type="nucleotide sequence ID" value="NZ_FNYW01000051.1"/>
</dbReference>
<dbReference type="Pfam" id="PF14470">
    <property type="entry name" value="bPH_3"/>
    <property type="match status" value="1"/>
</dbReference>
<name>A0A1H6VKV0_9LACT</name>